<keyword evidence="8" id="KW-1185">Reference proteome</keyword>
<feature type="region of interest" description="Disordered" evidence="4">
    <location>
        <begin position="1"/>
        <end position="27"/>
    </location>
</feature>
<evidence type="ECO:0008006" key="9">
    <source>
        <dbReference type="Google" id="ProtNLM"/>
    </source>
</evidence>
<gene>
    <name evidence="7" type="ORF">GCM10011380_10640</name>
</gene>
<proteinExistence type="predicted"/>
<evidence type="ECO:0000259" key="6">
    <source>
        <dbReference type="Pfam" id="PF08479"/>
    </source>
</evidence>
<dbReference type="Gene3D" id="3.10.20.310">
    <property type="entry name" value="membrane protein fhac"/>
    <property type="match status" value="1"/>
</dbReference>
<organism evidence="7 8">
    <name type="scientific">Sphingomonas metalli</name>
    <dbReference type="NCBI Taxonomy" id="1779358"/>
    <lineage>
        <taxon>Bacteria</taxon>
        <taxon>Pseudomonadati</taxon>
        <taxon>Pseudomonadota</taxon>
        <taxon>Alphaproteobacteria</taxon>
        <taxon>Sphingomonadales</taxon>
        <taxon>Sphingomonadaceae</taxon>
        <taxon>Sphingomonas</taxon>
    </lineage>
</organism>
<dbReference type="AlphaFoldDB" id="A0A916T0F0"/>
<name>A0A916T0F0_9SPHN</name>
<dbReference type="Proteomes" id="UP000623067">
    <property type="component" value="Unassembled WGS sequence"/>
</dbReference>
<dbReference type="GO" id="GO:0098046">
    <property type="term" value="C:type V protein secretion system complex"/>
    <property type="evidence" value="ECO:0007669"/>
    <property type="project" value="TreeGrafter"/>
</dbReference>
<evidence type="ECO:0000256" key="1">
    <source>
        <dbReference type="ARBA" id="ARBA00022452"/>
    </source>
</evidence>
<keyword evidence="1" id="KW-1134">Transmembrane beta strand</keyword>
<accession>A0A916T0F0</accession>
<reference evidence="7" key="2">
    <citation type="submission" date="2020-09" db="EMBL/GenBank/DDBJ databases">
        <authorList>
            <person name="Sun Q."/>
            <person name="Zhou Y."/>
        </authorList>
    </citation>
    <scope>NUCLEOTIDE SEQUENCE</scope>
    <source>
        <strain evidence="7">CGMCC 1.15330</strain>
    </source>
</reference>
<dbReference type="RefSeq" id="WP_229664373.1">
    <property type="nucleotide sequence ID" value="NZ_BMIH01000001.1"/>
</dbReference>
<evidence type="ECO:0000259" key="5">
    <source>
        <dbReference type="Pfam" id="PF03865"/>
    </source>
</evidence>
<dbReference type="InterPro" id="IPR013686">
    <property type="entry name" value="Polypept-transport_assoc_ShlB"/>
</dbReference>
<dbReference type="Gene3D" id="2.40.160.50">
    <property type="entry name" value="membrane protein fhac: a member of the omp85/tpsb transporter family"/>
    <property type="match status" value="1"/>
</dbReference>
<feature type="domain" description="Haemolysin activator HlyB C-terminal" evidence="5">
    <location>
        <begin position="176"/>
        <end position="471"/>
    </location>
</feature>
<dbReference type="Pfam" id="PF08479">
    <property type="entry name" value="POTRA_2"/>
    <property type="match status" value="1"/>
</dbReference>
<evidence type="ECO:0000313" key="8">
    <source>
        <dbReference type="Proteomes" id="UP000623067"/>
    </source>
</evidence>
<sequence length="509" mass="53136">MPESDPTRPAGDRSPAPVAGQPAGEAPDIARLRPASAVVVEGADDIAADAYADTIAPMLGRALSRQELAAFASAIGKVVRTRGYPFATATIAAQPMADGILRVTVDRGRIDAVRVVGARNGRADAILVHTLVTQRPVRQADLERALLLVGDIPGVRVKGSRFVQQDGFGILLVTIDEDRVAAYAQIDNRGTKEVGPLRATLLGNLRGIVDDGDELGVVLAQTPIDVSEFTFLRGRYAAPVDAAGSVLAVSASYGWSHPGAALAPFDISGRSADVTVGYARPLLRRKARSLWANLDLRALTTRQSLAGLPLRQDRLATLTGSLNGLATTGTGTIRGEVAAQFGIPHVSDLASRSDGDGRFAALSYLVDWTMPLTGRVSVAMTSAGQLASRPLLAVSEIGLGGPSFGRAYDYAERTGDYGIMGSVELRYDAGRIVSGVIDRLQAYGFGDGGTVANWHAGAGGGTLASAGAGLRAGAGRIEAGIELAFPLGEDRFDTGNRRPRLSLRLARAL</sequence>
<evidence type="ECO:0000256" key="4">
    <source>
        <dbReference type="SAM" id="MobiDB-lite"/>
    </source>
</evidence>
<evidence type="ECO:0000256" key="2">
    <source>
        <dbReference type="ARBA" id="ARBA00022692"/>
    </source>
</evidence>
<keyword evidence="1" id="KW-0472">Membrane</keyword>
<dbReference type="InterPro" id="IPR005565">
    <property type="entry name" value="Hemolysn_activator_HlyB_C"/>
</dbReference>
<dbReference type="EMBL" id="BMIH01000001">
    <property type="protein sequence ID" value="GGB22842.1"/>
    <property type="molecule type" value="Genomic_DNA"/>
</dbReference>
<keyword evidence="3" id="KW-0998">Cell outer membrane</keyword>
<evidence type="ECO:0000256" key="3">
    <source>
        <dbReference type="ARBA" id="ARBA00023237"/>
    </source>
</evidence>
<comment type="caution">
    <text evidence="7">The sequence shown here is derived from an EMBL/GenBank/DDBJ whole genome shotgun (WGS) entry which is preliminary data.</text>
</comment>
<dbReference type="PANTHER" id="PTHR34597:SF6">
    <property type="entry name" value="BLR6126 PROTEIN"/>
    <property type="match status" value="1"/>
</dbReference>
<protein>
    <recommendedName>
        <fullName evidence="9">ShlB/FhaC/HecB family hemolysin secretion/activation protein</fullName>
    </recommendedName>
</protein>
<dbReference type="InterPro" id="IPR051544">
    <property type="entry name" value="TPS_OM_transporter"/>
</dbReference>
<evidence type="ECO:0000313" key="7">
    <source>
        <dbReference type="EMBL" id="GGB22842.1"/>
    </source>
</evidence>
<keyword evidence="2" id="KW-0812">Transmembrane</keyword>
<dbReference type="Pfam" id="PF03865">
    <property type="entry name" value="ShlB"/>
    <property type="match status" value="1"/>
</dbReference>
<reference evidence="7" key="1">
    <citation type="journal article" date="2014" name="Int. J. Syst. Evol. Microbiol.">
        <title>Complete genome sequence of Corynebacterium casei LMG S-19264T (=DSM 44701T), isolated from a smear-ripened cheese.</title>
        <authorList>
            <consortium name="US DOE Joint Genome Institute (JGI-PGF)"/>
            <person name="Walter F."/>
            <person name="Albersmeier A."/>
            <person name="Kalinowski J."/>
            <person name="Ruckert C."/>
        </authorList>
    </citation>
    <scope>NUCLEOTIDE SEQUENCE</scope>
    <source>
        <strain evidence="7">CGMCC 1.15330</strain>
    </source>
</reference>
<feature type="domain" description="Polypeptide-transport-associated ShlB-type" evidence="6">
    <location>
        <begin position="36"/>
        <end position="105"/>
    </location>
</feature>
<dbReference type="GO" id="GO:0046819">
    <property type="term" value="P:protein secretion by the type V secretion system"/>
    <property type="evidence" value="ECO:0007669"/>
    <property type="project" value="TreeGrafter"/>
</dbReference>
<dbReference type="PANTHER" id="PTHR34597">
    <property type="entry name" value="SLR1661 PROTEIN"/>
    <property type="match status" value="1"/>
</dbReference>
<dbReference type="GO" id="GO:0008320">
    <property type="term" value="F:protein transmembrane transporter activity"/>
    <property type="evidence" value="ECO:0007669"/>
    <property type="project" value="TreeGrafter"/>
</dbReference>